<keyword evidence="3" id="KW-1185">Reference proteome</keyword>
<evidence type="ECO:0000259" key="1">
    <source>
        <dbReference type="SMART" id="SM00226"/>
    </source>
</evidence>
<dbReference type="Pfam" id="PF01451">
    <property type="entry name" value="LMWPc"/>
    <property type="match status" value="1"/>
</dbReference>
<dbReference type="InterPro" id="IPR036196">
    <property type="entry name" value="Ptyr_pPase_sf"/>
</dbReference>
<comment type="caution">
    <text evidence="2">The sequence shown here is derived from an EMBL/GenBank/DDBJ whole genome shotgun (WGS) entry which is preliminary data.</text>
</comment>
<dbReference type="SUPFAM" id="SSF52788">
    <property type="entry name" value="Phosphotyrosine protein phosphatases I"/>
    <property type="match status" value="1"/>
</dbReference>
<proteinExistence type="predicted"/>
<dbReference type="Gene3D" id="3.40.50.2300">
    <property type="match status" value="1"/>
</dbReference>
<dbReference type="PANTHER" id="PTHR11717:SF31">
    <property type="entry name" value="LOW MOLECULAR WEIGHT PROTEIN-TYROSINE-PHOSPHATASE ETP-RELATED"/>
    <property type="match status" value="1"/>
</dbReference>
<dbReference type="EMBL" id="PXVD01000011">
    <property type="protein sequence ID" value="MDJ1371272.1"/>
    <property type="molecule type" value="Genomic_DNA"/>
</dbReference>
<reference evidence="2" key="2">
    <citation type="journal article" date="2022" name="Sci. Rep.">
        <title>In silico prediction of the enzymes involved in the degradation of the herbicide molinate by Gulosibacter molinativorax ON4T.</title>
        <authorList>
            <person name="Lopes A.R."/>
            <person name="Bunin E."/>
            <person name="Viana A.T."/>
            <person name="Froufe H."/>
            <person name="Munoz-Merida A."/>
            <person name="Pinho D."/>
            <person name="Figueiredo J."/>
            <person name="Barroso C."/>
            <person name="Vaz-Moreira I."/>
            <person name="Bellanger X."/>
            <person name="Egas C."/>
            <person name="Nunes O.C."/>
        </authorList>
    </citation>
    <scope>NUCLEOTIDE SEQUENCE</scope>
    <source>
        <strain evidence="2">ON4</strain>
    </source>
</reference>
<dbReference type="SMART" id="SM00226">
    <property type="entry name" value="LMWPc"/>
    <property type="match status" value="1"/>
</dbReference>
<dbReference type="InterPro" id="IPR050438">
    <property type="entry name" value="LMW_PTPase"/>
</dbReference>
<dbReference type="RefSeq" id="WP_051267244.1">
    <property type="nucleotide sequence ID" value="NZ_PXVD01000011.1"/>
</dbReference>
<protein>
    <recommendedName>
        <fullName evidence="1">Phosphotyrosine protein phosphatase I domain-containing protein</fullName>
    </recommendedName>
</protein>
<organism evidence="2 3">
    <name type="scientific">Gulosibacter molinativorax</name>
    <dbReference type="NCBI Taxonomy" id="256821"/>
    <lineage>
        <taxon>Bacteria</taxon>
        <taxon>Bacillati</taxon>
        <taxon>Actinomycetota</taxon>
        <taxon>Actinomycetes</taxon>
        <taxon>Micrococcales</taxon>
        <taxon>Microbacteriaceae</taxon>
        <taxon>Gulosibacter</taxon>
    </lineage>
</organism>
<dbReference type="Proteomes" id="UP001170379">
    <property type="component" value="Unassembled WGS sequence"/>
</dbReference>
<dbReference type="InterPro" id="IPR023485">
    <property type="entry name" value="Ptyr_pPase"/>
</dbReference>
<reference evidence="2" key="1">
    <citation type="submission" date="2018-03" db="EMBL/GenBank/DDBJ databases">
        <authorList>
            <person name="Nunes O.C."/>
            <person name="Lopes A.R."/>
            <person name="Froufe H."/>
            <person name="Munoz-Merida A."/>
            <person name="Barroso C."/>
            <person name="Egas C."/>
        </authorList>
    </citation>
    <scope>NUCLEOTIDE SEQUENCE</scope>
    <source>
        <strain evidence="2">ON4</strain>
    </source>
</reference>
<dbReference type="PANTHER" id="PTHR11717">
    <property type="entry name" value="LOW MOLECULAR WEIGHT PROTEIN TYROSINE PHOSPHATASE"/>
    <property type="match status" value="1"/>
</dbReference>
<feature type="domain" description="Phosphotyrosine protein phosphatase I" evidence="1">
    <location>
        <begin position="7"/>
        <end position="173"/>
    </location>
</feature>
<name>A0ABT7C7Z0_9MICO</name>
<accession>A0ABT7C7Z0</accession>
<sequence>MSTEVPRRVLFVCHANIVRSAAAELLSKARNDLSGEWSFESAGVQALVGHHVDTDMAAALAAYGIDASAKPGARQLSGQMIESADLILTFERWHRKWVIQQDPSAARRTLTIRRAERLLAGRPRRVEVLSLFANDDAAYTSADDFADPVGMGRAAAADAAAEIARLLNGILPAIGATR</sequence>
<evidence type="ECO:0000313" key="3">
    <source>
        <dbReference type="Proteomes" id="UP001170379"/>
    </source>
</evidence>
<gene>
    <name evidence="2" type="ORF">C7K25_07805</name>
</gene>
<evidence type="ECO:0000313" key="2">
    <source>
        <dbReference type="EMBL" id="MDJ1371272.1"/>
    </source>
</evidence>